<dbReference type="InterPro" id="IPR041174">
    <property type="entry name" value="KRR1-like_KH1"/>
</dbReference>
<dbReference type="OMA" id="KTIGARQ"/>
<name>A0A0K3CFV9_RHOTO</name>
<evidence type="ECO:0000259" key="8">
    <source>
        <dbReference type="Pfam" id="PF17903"/>
    </source>
</evidence>
<dbReference type="FunFam" id="3.30.1370.10:FF:000009">
    <property type="entry name" value="RNA-binding protein PNO1"/>
    <property type="match status" value="1"/>
</dbReference>
<dbReference type="CDD" id="cd22392">
    <property type="entry name" value="KH-I_PNO1_rpt2"/>
    <property type="match status" value="1"/>
</dbReference>
<keyword evidence="11" id="KW-1185">Reference proteome</keyword>
<dbReference type="Gene3D" id="3.30.1370.10">
    <property type="entry name" value="K Homology domain, type 1"/>
    <property type="match status" value="1"/>
</dbReference>
<feature type="compositionally biased region" description="Low complexity" evidence="7">
    <location>
        <begin position="136"/>
        <end position="152"/>
    </location>
</feature>
<dbReference type="AlphaFoldDB" id="A0A0K3CFV9"/>
<dbReference type="CDD" id="cd22391">
    <property type="entry name" value="KH-I_PNO1_rpt1"/>
    <property type="match status" value="1"/>
</dbReference>
<accession>A0A0K3CFV9</accession>
<evidence type="ECO:0000256" key="7">
    <source>
        <dbReference type="SAM" id="MobiDB-lite"/>
    </source>
</evidence>
<dbReference type="GO" id="GO:0042254">
    <property type="term" value="P:ribosome biogenesis"/>
    <property type="evidence" value="ECO:0007669"/>
    <property type="project" value="UniProtKB-ARBA"/>
</dbReference>
<feature type="compositionally biased region" description="Low complexity" evidence="7">
    <location>
        <begin position="23"/>
        <end position="48"/>
    </location>
</feature>
<dbReference type="Pfam" id="PF17903">
    <property type="entry name" value="KH_KRR1_1st"/>
    <property type="match status" value="1"/>
</dbReference>
<evidence type="ECO:0000313" key="10">
    <source>
        <dbReference type="EMBL" id="CTR07457.1"/>
    </source>
</evidence>
<comment type="similarity">
    <text evidence="2">Belongs to the PNO1 family.</text>
</comment>
<feature type="region of interest" description="Disordered" evidence="7">
    <location>
        <begin position="136"/>
        <end position="166"/>
    </location>
</feature>
<gene>
    <name evidence="10" type="primary">FGENESH: predicted gene_6.240</name>
    <name evidence="10" type="ORF">BN2166_0033180</name>
</gene>
<dbReference type="GO" id="GO:0003723">
    <property type="term" value="F:RNA binding"/>
    <property type="evidence" value="ECO:0007669"/>
    <property type="project" value="UniProtKB-KW"/>
</dbReference>
<evidence type="ECO:0000256" key="3">
    <source>
        <dbReference type="ARBA" id="ARBA00016042"/>
    </source>
</evidence>
<evidence type="ECO:0000256" key="2">
    <source>
        <dbReference type="ARBA" id="ARBA00007515"/>
    </source>
</evidence>
<evidence type="ECO:0000256" key="5">
    <source>
        <dbReference type="ARBA" id="ARBA00023242"/>
    </source>
</evidence>
<dbReference type="InterPro" id="IPR055211">
    <property type="entry name" value="KH_PNO1_2nd"/>
</dbReference>
<proteinExistence type="inferred from homology"/>
<sequence length="341" mass="36464">MSDGFLPAHATSAKAKKHARQQASKPTTSSSTAKAKGKGKASAAAPAPHLLSTQPNQGADDMMEDFERVPLDEGVERRKAVGGQAVAAGEADAAMAAEEGAAGAGGDDDEDDAVMIDPSQLPTPVVRTPIAQLEANAAASSSSDPNSLSFAPVTHHNASGLTQRRKISIPPHRMTPLKRDWIKIYTPLVEECGLQVRMNVQKRQIEMKTSKHTPHPSALTRAADFLSAYCLGFAVEDAIAMLRMEELYIESFEIKDIKTLHGDHLSRAIGRLAGHEGKARYAIEGATRTRIVLADTRIHILGTFSNIAVARSSISALVLGSPPGKVFANLSRYASLQRSRY</sequence>
<feature type="compositionally biased region" description="Basic and acidic residues" evidence="7">
    <location>
        <begin position="65"/>
        <end position="79"/>
    </location>
</feature>
<evidence type="ECO:0000313" key="11">
    <source>
        <dbReference type="Proteomes" id="UP000199069"/>
    </source>
</evidence>
<dbReference type="PANTHER" id="PTHR12826">
    <property type="entry name" value="RIBONUCLEASE Y"/>
    <property type="match status" value="1"/>
</dbReference>
<dbReference type="STRING" id="5286.A0A0K3CFV9"/>
<feature type="region of interest" description="Disordered" evidence="7">
    <location>
        <begin position="1"/>
        <end position="83"/>
    </location>
</feature>
<dbReference type="InterPro" id="IPR036612">
    <property type="entry name" value="KH_dom_type_1_sf"/>
</dbReference>
<dbReference type="Pfam" id="PF22891">
    <property type="entry name" value="KH_PNO1_2nd"/>
    <property type="match status" value="1"/>
</dbReference>
<dbReference type="GO" id="GO:0005730">
    <property type="term" value="C:nucleolus"/>
    <property type="evidence" value="ECO:0007669"/>
    <property type="project" value="UniProtKB-SubCell"/>
</dbReference>
<dbReference type="PANTHER" id="PTHR12826:SF13">
    <property type="entry name" value="RNA-BINDING PROTEIN PNO1"/>
    <property type="match status" value="1"/>
</dbReference>
<keyword evidence="4" id="KW-0694">RNA-binding</keyword>
<reference evidence="10 11" key="1">
    <citation type="submission" date="2015-07" db="EMBL/GenBank/DDBJ databases">
        <authorList>
            <person name="Cajimat M.N.B."/>
            <person name="Milazzo M.L."/>
            <person name="Fulhorst C.F."/>
        </authorList>
    </citation>
    <scope>NUCLEOTIDE SEQUENCE [LARGE SCALE GENOMIC DNA]</scope>
    <source>
        <strain evidence="10">Single colony</strain>
    </source>
</reference>
<evidence type="ECO:0000259" key="9">
    <source>
        <dbReference type="Pfam" id="PF22891"/>
    </source>
</evidence>
<dbReference type="Proteomes" id="UP000199069">
    <property type="component" value="Unassembled WGS sequence"/>
</dbReference>
<comment type="subcellular location">
    <subcellularLocation>
        <location evidence="1">Nucleus</location>
        <location evidence="1">Nucleolus</location>
    </subcellularLocation>
</comment>
<keyword evidence="5" id="KW-0539">Nucleus</keyword>
<feature type="domain" description="PNO1 second type I KH" evidence="9">
    <location>
        <begin position="251"/>
        <end position="333"/>
    </location>
</feature>
<evidence type="ECO:0000256" key="6">
    <source>
        <dbReference type="ARBA" id="ARBA00071744"/>
    </source>
</evidence>
<evidence type="ECO:0000256" key="1">
    <source>
        <dbReference type="ARBA" id="ARBA00004604"/>
    </source>
</evidence>
<feature type="domain" description="KRR1 small subunit processome component first KH" evidence="8">
    <location>
        <begin position="169"/>
        <end position="241"/>
    </location>
</feature>
<dbReference type="SUPFAM" id="SSF54791">
    <property type="entry name" value="Eukaryotic type KH-domain (KH-domain type I)"/>
    <property type="match status" value="1"/>
</dbReference>
<dbReference type="EMBL" id="CWKI01000006">
    <property type="protein sequence ID" value="CTR07457.1"/>
    <property type="molecule type" value="Genomic_DNA"/>
</dbReference>
<organism evidence="10 11">
    <name type="scientific">Rhodotorula toruloides</name>
    <name type="common">Yeast</name>
    <name type="synonym">Rhodosporidium toruloides</name>
    <dbReference type="NCBI Taxonomy" id="5286"/>
    <lineage>
        <taxon>Eukaryota</taxon>
        <taxon>Fungi</taxon>
        <taxon>Dikarya</taxon>
        <taxon>Basidiomycota</taxon>
        <taxon>Pucciniomycotina</taxon>
        <taxon>Microbotryomycetes</taxon>
        <taxon>Sporidiobolales</taxon>
        <taxon>Sporidiobolaceae</taxon>
        <taxon>Rhodotorula</taxon>
    </lineage>
</organism>
<protein>
    <recommendedName>
        <fullName evidence="3">Pre-rRNA-processing protein PNO1</fullName>
    </recommendedName>
    <alternativeName>
        <fullName evidence="6">Pre-rRNA-processing protein pno1</fullName>
    </alternativeName>
</protein>
<evidence type="ECO:0000256" key="4">
    <source>
        <dbReference type="ARBA" id="ARBA00022884"/>
    </source>
</evidence>
<dbReference type="InterPro" id="IPR055212">
    <property type="entry name" value="KH-I_PNO1_first"/>
</dbReference>